<dbReference type="SUPFAM" id="SSF82861">
    <property type="entry name" value="Mechanosensitive channel protein MscS (YggB), transmembrane region"/>
    <property type="match status" value="1"/>
</dbReference>
<feature type="transmembrane region" description="Helical" evidence="7">
    <location>
        <begin position="20"/>
        <end position="47"/>
    </location>
</feature>
<dbReference type="PANTHER" id="PTHR30347">
    <property type="entry name" value="POTASSIUM CHANNEL RELATED"/>
    <property type="match status" value="1"/>
</dbReference>
<gene>
    <name evidence="11" type="ORF">RXV79_14570</name>
</gene>
<feature type="domain" description="Mechanosensitive ion channel transmembrane helices 2/3" evidence="10">
    <location>
        <begin position="72"/>
        <end position="112"/>
    </location>
</feature>
<dbReference type="EMBL" id="CP136336">
    <property type="protein sequence ID" value="WOB06149.1"/>
    <property type="molecule type" value="Genomic_DNA"/>
</dbReference>
<dbReference type="Proteomes" id="UP001303946">
    <property type="component" value="Chromosome"/>
</dbReference>
<dbReference type="InterPro" id="IPR010920">
    <property type="entry name" value="LSM_dom_sf"/>
</dbReference>
<dbReference type="InterPro" id="IPR011066">
    <property type="entry name" value="MscS_channel_C_sf"/>
</dbReference>
<dbReference type="SUPFAM" id="SSF82689">
    <property type="entry name" value="Mechanosensitive channel protein MscS (YggB), C-terminal domain"/>
    <property type="match status" value="1"/>
</dbReference>
<comment type="similarity">
    <text evidence="2">Belongs to the MscS (TC 1.A.23) family.</text>
</comment>
<keyword evidence="3" id="KW-1003">Cell membrane</keyword>
<keyword evidence="5 7" id="KW-1133">Transmembrane helix</keyword>
<keyword evidence="12" id="KW-1185">Reference proteome</keyword>
<feature type="domain" description="Mechanosensitive ion channel MscS C-terminal" evidence="9">
    <location>
        <begin position="189"/>
        <end position="270"/>
    </location>
</feature>
<dbReference type="Gene3D" id="1.10.287.1260">
    <property type="match status" value="1"/>
</dbReference>
<dbReference type="Pfam" id="PF00924">
    <property type="entry name" value="MS_channel_2nd"/>
    <property type="match status" value="1"/>
</dbReference>
<evidence type="ECO:0000256" key="3">
    <source>
        <dbReference type="ARBA" id="ARBA00022475"/>
    </source>
</evidence>
<keyword evidence="6 7" id="KW-0472">Membrane</keyword>
<evidence type="ECO:0000313" key="11">
    <source>
        <dbReference type="EMBL" id="WOB06149.1"/>
    </source>
</evidence>
<evidence type="ECO:0000256" key="6">
    <source>
        <dbReference type="ARBA" id="ARBA00023136"/>
    </source>
</evidence>
<feature type="transmembrane region" description="Helical" evidence="7">
    <location>
        <begin position="98"/>
        <end position="126"/>
    </location>
</feature>
<evidence type="ECO:0000313" key="12">
    <source>
        <dbReference type="Proteomes" id="UP001303946"/>
    </source>
</evidence>
<organism evidence="11 12">
    <name type="scientific">Piscinibacter gummiphilus</name>
    <dbReference type="NCBI Taxonomy" id="946333"/>
    <lineage>
        <taxon>Bacteria</taxon>
        <taxon>Pseudomonadati</taxon>
        <taxon>Pseudomonadota</taxon>
        <taxon>Betaproteobacteria</taxon>
        <taxon>Burkholderiales</taxon>
        <taxon>Sphaerotilaceae</taxon>
        <taxon>Piscinibacter</taxon>
    </lineage>
</organism>
<feature type="transmembrane region" description="Helical" evidence="7">
    <location>
        <begin position="68"/>
        <end position="86"/>
    </location>
</feature>
<evidence type="ECO:0000259" key="10">
    <source>
        <dbReference type="Pfam" id="PF21088"/>
    </source>
</evidence>
<dbReference type="Gene3D" id="3.30.70.100">
    <property type="match status" value="1"/>
</dbReference>
<protein>
    <submittedName>
        <fullName evidence="11">Mechanosensitive ion channel</fullName>
    </submittedName>
</protein>
<evidence type="ECO:0000256" key="1">
    <source>
        <dbReference type="ARBA" id="ARBA00004651"/>
    </source>
</evidence>
<dbReference type="Pfam" id="PF21082">
    <property type="entry name" value="MS_channel_3rd"/>
    <property type="match status" value="1"/>
</dbReference>
<evidence type="ECO:0000256" key="2">
    <source>
        <dbReference type="ARBA" id="ARBA00008017"/>
    </source>
</evidence>
<dbReference type="Gene3D" id="2.30.30.60">
    <property type="match status" value="1"/>
</dbReference>
<evidence type="ECO:0000256" key="5">
    <source>
        <dbReference type="ARBA" id="ARBA00022989"/>
    </source>
</evidence>
<dbReference type="PANTHER" id="PTHR30347:SF1">
    <property type="entry name" value="MECHANOSENSITIVE CHANNEL MSCK"/>
    <property type="match status" value="1"/>
</dbReference>
<evidence type="ECO:0000259" key="9">
    <source>
        <dbReference type="Pfam" id="PF21082"/>
    </source>
</evidence>
<name>A0ABZ0CUE1_9BURK</name>
<dbReference type="InterPro" id="IPR006686">
    <property type="entry name" value="MscS_channel_CS"/>
</dbReference>
<dbReference type="RefSeq" id="WP_316698485.1">
    <property type="nucleotide sequence ID" value="NZ_CP136336.1"/>
</dbReference>
<dbReference type="InterPro" id="IPR049278">
    <property type="entry name" value="MS_channel_C"/>
</dbReference>
<dbReference type="InterPro" id="IPR049142">
    <property type="entry name" value="MS_channel_1st"/>
</dbReference>
<dbReference type="InterPro" id="IPR011014">
    <property type="entry name" value="MscS_channel_TM-2"/>
</dbReference>
<evidence type="ECO:0000256" key="7">
    <source>
        <dbReference type="SAM" id="Phobius"/>
    </source>
</evidence>
<feature type="domain" description="Mechanosensitive ion channel MscS" evidence="8">
    <location>
        <begin position="113"/>
        <end position="179"/>
    </location>
</feature>
<accession>A0ABZ0CUE1</accession>
<dbReference type="InterPro" id="IPR006685">
    <property type="entry name" value="MscS_channel_2nd"/>
</dbReference>
<dbReference type="Pfam" id="PF21088">
    <property type="entry name" value="MS_channel_1st"/>
    <property type="match status" value="1"/>
</dbReference>
<dbReference type="SUPFAM" id="SSF50182">
    <property type="entry name" value="Sm-like ribonucleoproteins"/>
    <property type="match status" value="1"/>
</dbReference>
<dbReference type="InterPro" id="IPR052702">
    <property type="entry name" value="MscS-like_channel"/>
</dbReference>
<dbReference type="PROSITE" id="PS01246">
    <property type="entry name" value="UPF0003"/>
    <property type="match status" value="1"/>
</dbReference>
<proteinExistence type="inferred from homology"/>
<reference evidence="11 12" key="1">
    <citation type="submission" date="2023-10" db="EMBL/GenBank/DDBJ databases">
        <title>Bacteria for the degradation of biodegradable plastic PBAT(Polybutylene adipate terephthalate).</title>
        <authorList>
            <person name="Weon H.-Y."/>
            <person name="Yeon J."/>
        </authorList>
    </citation>
    <scope>NUCLEOTIDE SEQUENCE [LARGE SCALE GENOMIC DNA]</scope>
    <source>
        <strain evidence="11 12">SBD 7-3</strain>
    </source>
</reference>
<keyword evidence="4 7" id="KW-0812">Transmembrane</keyword>
<sequence>MQFPEWLSAWRDYDFQLFTLGSATFTVSSLAKVTVFLIALFWVAGALRSWLIRRALTRTHLDEGTRQALGSMLRYLVLIVGFMLILQNAGVNLTALSVVAGALGVGVGFGLQNVFSNFVSGVIIMVERPIKVGDRVEMATIEGTVRDIGARRTTIVTHDNIAILVPNQKFITDQVTNLVYAEAPIRLRVAVHVAFGSDPVQVENIMMEAARSHPEVLKDPGPEVLRPTLAAGSLHFELCVWHAARGPVRRHLTSELNRLIDERVRAAGIQYAA</sequence>
<dbReference type="InterPro" id="IPR023408">
    <property type="entry name" value="MscS_beta-dom_sf"/>
</dbReference>
<comment type="subcellular location">
    <subcellularLocation>
        <location evidence="1">Cell membrane</location>
        <topology evidence="1">Multi-pass membrane protein</topology>
    </subcellularLocation>
</comment>
<evidence type="ECO:0000259" key="8">
    <source>
        <dbReference type="Pfam" id="PF00924"/>
    </source>
</evidence>
<evidence type="ECO:0000256" key="4">
    <source>
        <dbReference type="ARBA" id="ARBA00022692"/>
    </source>
</evidence>